<dbReference type="InterPro" id="IPR036526">
    <property type="entry name" value="C-N_Hydrolase_sf"/>
</dbReference>
<dbReference type="AlphaFoldDB" id="A0A6N2U7J1"/>
<dbReference type="Gene3D" id="3.60.110.10">
    <property type="entry name" value="Carbon-nitrogen hydrolase"/>
    <property type="match status" value="1"/>
</dbReference>
<keyword evidence="2" id="KW-0175">Coiled coil</keyword>
<evidence type="ECO:0000259" key="3">
    <source>
        <dbReference type="PROSITE" id="PS50263"/>
    </source>
</evidence>
<dbReference type="PROSITE" id="PS50263">
    <property type="entry name" value="CN_HYDROLASE"/>
    <property type="match status" value="1"/>
</dbReference>
<sequence length="350" mass="38289">MLPVKLKLSSFAISLKFSPRRVEHIVAKKNSERSQNLAACSRDGVRVGAAQVEVRRYRTLAEYVEDMDRYVAKAVHAGAQIVAFPHGCGLLPIGITPYFDTLLEELQRVKDNSEELTALLLQLLDEFSSSLQEIFLTTFSALAKAYGVYIMAGSTYVLEGDKLYCRSYLLDENGLVLGTQDLLHRSPLEKALGVVPGEEIRVFDTKAGRVAILIGQDGRTLEPLRIARGMGAEIILSPSGSLTPRQESLADWGYKAAADALAVYIAAPVLSGTMGVRFCGRAACYGPLNITKERDGIVNQVICDDAGGLIVSRLNLEQLYAGFDAYTGDSNPEFIKTQLMSAYQKLTKRL</sequence>
<gene>
    <name evidence="4" type="ORF">AULFYP135_01778</name>
</gene>
<dbReference type="PANTHER" id="PTHR43674:SF2">
    <property type="entry name" value="BETA-UREIDOPROPIONASE"/>
    <property type="match status" value="1"/>
</dbReference>
<proteinExistence type="predicted"/>
<name>A0A6N2U7J1_9FIRM</name>
<dbReference type="GO" id="GO:0016811">
    <property type="term" value="F:hydrolase activity, acting on carbon-nitrogen (but not peptide) bonds, in linear amides"/>
    <property type="evidence" value="ECO:0007669"/>
    <property type="project" value="TreeGrafter"/>
</dbReference>
<dbReference type="SUPFAM" id="SSF56317">
    <property type="entry name" value="Carbon-nitrogen hydrolase"/>
    <property type="match status" value="1"/>
</dbReference>
<organism evidence="4">
    <name type="scientific">uncultured Anaerotruncus sp</name>
    <dbReference type="NCBI Taxonomy" id="905011"/>
    <lineage>
        <taxon>Bacteria</taxon>
        <taxon>Bacillati</taxon>
        <taxon>Bacillota</taxon>
        <taxon>Clostridia</taxon>
        <taxon>Eubacteriales</taxon>
        <taxon>Oscillospiraceae</taxon>
        <taxon>Anaerotruncus</taxon>
        <taxon>environmental samples</taxon>
    </lineage>
</organism>
<dbReference type="InterPro" id="IPR003010">
    <property type="entry name" value="C-N_Hydrolase"/>
</dbReference>
<reference evidence="4" key="1">
    <citation type="submission" date="2019-11" db="EMBL/GenBank/DDBJ databases">
        <authorList>
            <person name="Feng L."/>
        </authorList>
    </citation>
    <scope>NUCLEOTIDE SEQUENCE</scope>
    <source>
        <strain evidence="4">AundefinedLFYP135</strain>
    </source>
</reference>
<dbReference type="Pfam" id="PF00795">
    <property type="entry name" value="CN_hydrolase"/>
    <property type="match status" value="1"/>
</dbReference>
<evidence type="ECO:0000313" key="4">
    <source>
        <dbReference type="EMBL" id="VYT13409.1"/>
    </source>
</evidence>
<evidence type="ECO:0000256" key="1">
    <source>
        <dbReference type="ARBA" id="ARBA00022801"/>
    </source>
</evidence>
<accession>A0A6N2U7J1</accession>
<evidence type="ECO:0000256" key="2">
    <source>
        <dbReference type="SAM" id="Coils"/>
    </source>
</evidence>
<dbReference type="EMBL" id="CACRSL010000003">
    <property type="protein sequence ID" value="VYT13409.1"/>
    <property type="molecule type" value="Genomic_DNA"/>
</dbReference>
<feature type="coiled-coil region" evidence="2">
    <location>
        <begin position="99"/>
        <end position="126"/>
    </location>
</feature>
<protein>
    <submittedName>
        <fullName evidence="4">Carbon-nitrogen hydrolase</fullName>
    </submittedName>
</protein>
<dbReference type="InterPro" id="IPR050345">
    <property type="entry name" value="Aliph_Amidase/BUP"/>
</dbReference>
<keyword evidence="1 4" id="KW-0378">Hydrolase</keyword>
<dbReference type="PANTHER" id="PTHR43674">
    <property type="entry name" value="NITRILASE C965.09-RELATED"/>
    <property type="match status" value="1"/>
</dbReference>
<feature type="domain" description="CN hydrolase" evidence="3">
    <location>
        <begin position="45"/>
        <end position="316"/>
    </location>
</feature>